<evidence type="ECO:0000313" key="2">
    <source>
        <dbReference type="Proteomes" id="UP000380867"/>
    </source>
</evidence>
<reference evidence="1" key="1">
    <citation type="submission" date="2019-09" db="EMBL/GenBank/DDBJ databases">
        <authorList>
            <person name="Li J."/>
        </authorList>
    </citation>
    <scope>NUCLEOTIDE SEQUENCE [LARGE SCALE GENOMIC DNA]</scope>
    <source>
        <strain evidence="1">JCM 14732</strain>
    </source>
</reference>
<dbReference type="RefSeq" id="WP_149688812.1">
    <property type="nucleotide sequence ID" value="NZ_SDPQ02000002.1"/>
</dbReference>
<dbReference type="Pfam" id="PF04237">
    <property type="entry name" value="YjbR"/>
    <property type="match status" value="1"/>
</dbReference>
<dbReference type="OrthoDB" id="954305at2"/>
<organism evidence="1 2">
    <name type="scientific">Aeromicrobium ginsengisoli</name>
    <dbReference type="NCBI Taxonomy" id="363867"/>
    <lineage>
        <taxon>Bacteria</taxon>
        <taxon>Bacillati</taxon>
        <taxon>Actinomycetota</taxon>
        <taxon>Actinomycetes</taxon>
        <taxon>Propionibacteriales</taxon>
        <taxon>Nocardioidaceae</taxon>
        <taxon>Aeromicrobium</taxon>
    </lineage>
</organism>
<dbReference type="AlphaFoldDB" id="A0A5M4FDW3"/>
<name>A0A5M4FDW3_9ACTN</name>
<gene>
    <name evidence="1" type="ORF">ESP70_008180</name>
</gene>
<dbReference type="InterPro" id="IPR038056">
    <property type="entry name" value="YjbR-like_sf"/>
</dbReference>
<dbReference type="EMBL" id="SDPQ02000002">
    <property type="protein sequence ID" value="KAA1397356.1"/>
    <property type="molecule type" value="Genomic_DNA"/>
</dbReference>
<evidence type="ECO:0008006" key="3">
    <source>
        <dbReference type="Google" id="ProtNLM"/>
    </source>
</evidence>
<dbReference type="SUPFAM" id="SSF142906">
    <property type="entry name" value="YjbR-like"/>
    <property type="match status" value="1"/>
</dbReference>
<sequence length="113" mass="12332">MAVTWEDVVAYAVTLPEVAESTSYGTPCLKVAGKLMARLRTEDDGGLAIKCSTSDKMALTGGDDPAYYTTPHYDGYDYVLVRLDLAEPAELFELIVNAWHIAAPATLRKRHAP</sequence>
<evidence type="ECO:0000313" key="1">
    <source>
        <dbReference type="EMBL" id="KAA1397356.1"/>
    </source>
</evidence>
<dbReference type="InterPro" id="IPR058532">
    <property type="entry name" value="YjbR/MT2646/Rv2570-like"/>
</dbReference>
<dbReference type="Proteomes" id="UP000380867">
    <property type="component" value="Unassembled WGS sequence"/>
</dbReference>
<dbReference type="Gene3D" id="3.90.1150.30">
    <property type="match status" value="1"/>
</dbReference>
<proteinExistence type="predicted"/>
<comment type="caution">
    <text evidence="1">The sequence shown here is derived from an EMBL/GenBank/DDBJ whole genome shotgun (WGS) entry which is preliminary data.</text>
</comment>
<protein>
    <recommendedName>
        <fullName evidence="3">MmcQ/YjbR family DNA-binding protein</fullName>
    </recommendedName>
</protein>
<accession>A0A5M4FDW3</accession>
<keyword evidence="2" id="KW-1185">Reference proteome</keyword>